<dbReference type="InParanoid" id="F0XC00"/>
<dbReference type="HOGENOM" id="CLU_002369_1_0_1"/>
<feature type="compositionally biased region" description="Acidic residues" evidence="12">
    <location>
        <begin position="338"/>
        <end position="349"/>
    </location>
</feature>
<dbReference type="PANTHER" id="PTHR15728:SF0">
    <property type="entry name" value="PAN2-PAN3 DEADENYLATION COMPLEX CATALYTIC SUBUNIT PAN2"/>
    <property type="match status" value="1"/>
</dbReference>
<feature type="compositionally biased region" description="Low complexity" evidence="12">
    <location>
        <begin position="367"/>
        <end position="379"/>
    </location>
</feature>
<keyword evidence="3 11" id="KW-0963">Cytoplasm</keyword>
<evidence type="ECO:0000259" key="13">
    <source>
        <dbReference type="PROSITE" id="PS50235"/>
    </source>
</evidence>
<dbReference type="GO" id="GO:0000289">
    <property type="term" value="P:nuclear-transcribed mRNA poly(A) tail shortening"/>
    <property type="evidence" value="ECO:0007669"/>
    <property type="project" value="UniProtKB-UniRule"/>
</dbReference>
<dbReference type="EMBL" id="GL629765">
    <property type="protein sequence ID" value="EFX03491.1"/>
    <property type="molecule type" value="Genomic_DNA"/>
</dbReference>
<dbReference type="eggNOG" id="KOG1275">
    <property type="taxonomic scope" value="Eukaryota"/>
</dbReference>
<dbReference type="Pfam" id="PF20770">
    <property type="entry name" value="PAN2_N"/>
    <property type="match status" value="1"/>
</dbReference>
<dbReference type="GO" id="GO:0000932">
    <property type="term" value="C:P-body"/>
    <property type="evidence" value="ECO:0007669"/>
    <property type="project" value="TreeGrafter"/>
</dbReference>
<feature type="compositionally biased region" description="Basic and acidic residues" evidence="12">
    <location>
        <begin position="1136"/>
        <end position="1147"/>
    </location>
</feature>
<reference evidence="14 15" key="1">
    <citation type="journal article" date="2011" name="Proc. Natl. Acad. Sci. U.S.A.">
        <title>Genome and transcriptome analyses of the mountain pine beetle-fungal symbiont Grosmannia clavigera, a lodgepole pine pathogen.</title>
        <authorList>
            <person name="DiGuistini S."/>
            <person name="Wang Y."/>
            <person name="Liao N.Y."/>
            <person name="Taylor G."/>
            <person name="Tanguay P."/>
            <person name="Feau N."/>
            <person name="Henrissat B."/>
            <person name="Chan S.K."/>
            <person name="Hesse-Orce U."/>
            <person name="Alamouti S.M."/>
            <person name="Tsui C.K.M."/>
            <person name="Docking R.T."/>
            <person name="Levasseur A."/>
            <person name="Haridas S."/>
            <person name="Robertson G."/>
            <person name="Birol I."/>
            <person name="Holt R.A."/>
            <person name="Marra M.A."/>
            <person name="Hamelin R.C."/>
            <person name="Hirst M."/>
            <person name="Jones S.J.M."/>
            <person name="Bohlmann J."/>
            <person name="Breuil C."/>
        </authorList>
    </citation>
    <scope>NUCLEOTIDE SEQUENCE [LARGE SCALE GENOMIC DNA]</scope>
    <source>
        <strain evidence="15">kw1407 / UAMH 11150</strain>
    </source>
</reference>
<evidence type="ECO:0000256" key="3">
    <source>
        <dbReference type="ARBA" id="ARBA00022490"/>
    </source>
</evidence>
<protein>
    <recommendedName>
        <fullName evidence="11">PAN2-PAN3 deadenylation complex catalytic subunit PAN2</fullName>
        <ecNumber evidence="11">3.1.13.4</ecNumber>
    </recommendedName>
    <alternativeName>
        <fullName evidence="11">PAB1P-dependent poly(A)-specific ribonuclease</fullName>
    </alternativeName>
    <alternativeName>
        <fullName evidence="11">Poly(A)-nuclease deadenylation complex subunit 2</fullName>
        <shortName evidence="11">PAN deadenylation complex subunit 2</shortName>
    </alternativeName>
</protein>
<dbReference type="OrthoDB" id="16516at2759"/>
<dbReference type="InterPro" id="IPR036397">
    <property type="entry name" value="RNaseH_sf"/>
</dbReference>
<comment type="subunit">
    <text evidence="11">Forms a heterotrimer with an asymmetric homodimer of the regulatory subunit PAN3 to form the poly(A)-nuclease (PAN) deadenylation complex.</text>
</comment>
<name>F0XC00_GROCL</name>
<dbReference type="AlphaFoldDB" id="F0XC00"/>
<evidence type="ECO:0000256" key="1">
    <source>
        <dbReference type="ARBA" id="ARBA00001663"/>
    </source>
</evidence>
<comment type="similarity">
    <text evidence="11">Belongs to the peptidase C19 family. PAN2 subfamily.</text>
</comment>
<keyword evidence="9 11" id="KW-0378">Hydrolase</keyword>
<dbReference type="InterPro" id="IPR038765">
    <property type="entry name" value="Papain-like_cys_pep_sf"/>
</dbReference>
<dbReference type="Gene3D" id="3.90.70.10">
    <property type="entry name" value="Cysteine proteinases"/>
    <property type="match status" value="1"/>
</dbReference>
<evidence type="ECO:0000256" key="6">
    <source>
        <dbReference type="ARBA" id="ARBA00022722"/>
    </source>
</evidence>
<accession>F0XC00</accession>
<dbReference type="InterPro" id="IPR048841">
    <property type="entry name" value="PAN2_N"/>
</dbReference>
<comment type="cofactor">
    <cofactor evidence="11">
        <name>a divalent metal cation</name>
        <dbReference type="ChEBI" id="CHEBI:60240"/>
    </cofactor>
    <text evidence="11">Binds 2 metal cations per subunit in the catalytic exonuclease domain.</text>
</comment>
<dbReference type="GO" id="GO:0046872">
    <property type="term" value="F:metal ion binding"/>
    <property type="evidence" value="ECO:0007669"/>
    <property type="project" value="UniProtKB-KW"/>
</dbReference>
<keyword evidence="7 11" id="KW-0479">Metal-binding</keyword>
<dbReference type="InterPro" id="IPR013520">
    <property type="entry name" value="Ribonucl_H"/>
</dbReference>
<keyword evidence="4" id="KW-0853">WD repeat</keyword>
<dbReference type="Pfam" id="PF00929">
    <property type="entry name" value="RNase_T"/>
    <property type="match status" value="1"/>
</dbReference>
<evidence type="ECO:0000256" key="4">
    <source>
        <dbReference type="ARBA" id="ARBA00022574"/>
    </source>
</evidence>
<evidence type="ECO:0000256" key="5">
    <source>
        <dbReference type="ARBA" id="ARBA00022664"/>
    </source>
</evidence>
<dbReference type="CDD" id="cd06143">
    <property type="entry name" value="PAN2_exo"/>
    <property type="match status" value="1"/>
</dbReference>
<comment type="caution">
    <text evidence="11">Lacks conserved residue(s) required for the propagation of feature annotation.</text>
</comment>
<comment type="catalytic activity">
    <reaction evidence="1 11">
        <text>Exonucleolytic cleavage of poly(A) to 5'-AMP.</text>
        <dbReference type="EC" id="3.1.13.4"/>
    </reaction>
</comment>
<dbReference type="InterPro" id="IPR036322">
    <property type="entry name" value="WD40_repeat_dom_sf"/>
</dbReference>
<dbReference type="EC" id="3.1.13.4" evidence="11"/>
<dbReference type="GO" id="GO:0006397">
    <property type="term" value="P:mRNA processing"/>
    <property type="evidence" value="ECO:0007669"/>
    <property type="project" value="UniProtKB-KW"/>
</dbReference>
<dbReference type="InterPro" id="IPR030843">
    <property type="entry name" value="PAN2"/>
</dbReference>
<dbReference type="Proteomes" id="UP000007796">
    <property type="component" value="Unassembled WGS sequence"/>
</dbReference>
<comment type="domain">
    <text evidence="11">The linker, or PAN3 interaction domain (PID), between the WD40 repeats and the pseudo-UCH domain mediates interaction with PAN3.</text>
</comment>
<evidence type="ECO:0000256" key="2">
    <source>
        <dbReference type="ARBA" id="ARBA00004496"/>
    </source>
</evidence>
<dbReference type="FunFam" id="3.30.420.10:FF:000028">
    <property type="entry name" value="PAN2-PAN3 deadenylation complex catalytic subunit PAN2"/>
    <property type="match status" value="1"/>
</dbReference>
<comment type="subcellular location">
    <subcellularLocation>
        <location evidence="2 11">Cytoplasm</location>
    </subcellularLocation>
</comment>
<comment type="domain">
    <text evidence="11">Contains a pseudo-UCH domain. This ubiquitin C-terminal hydrolase (UCH)-like or ubiquitin specific protease (USP)-like domain is predicted to be catalytically inactive because it lacks the active site catalytic triad characteristic of thiol proteases, with residues at the equivalent structural positions that are incompatible with catalysis, and it cannot bind ubiquitin. It functions as a structural scaffold for intra- and intermolecular interactions in the complex.</text>
</comment>
<dbReference type="SUPFAM" id="SSF53098">
    <property type="entry name" value="Ribonuclease H-like"/>
    <property type="match status" value="1"/>
</dbReference>
<proteinExistence type="inferred from homology"/>
<evidence type="ECO:0000256" key="12">
    <source>
        <dbReference type="SAM" id="MobiDB-lite"/>
    </source>
</evidence>
<dbReference type="InterPro" id="IPR028881">
    <property type="entry name" value="PAN2_UCH_dom"/>
</dbReference>
<feature type="binding site" evidence="11">
    <location>
        <position position="1048"/>
    </location>
    <ligand>
        <name>a divalent metal cation</name>
        <dbReference type="ChEBI" id="CHEBI:60240"/>
        <note>catalytic</note>
    </ligand>
</feature>
<feature type="region of interest" description="Disordered" evidence="12">
    <location>
        <begin position="455"/>
        <end position="493"/>
    </location>
</feature>
<dbReference type="SMART" id="SM00479">
    <property type="entry name" value="EXOIII"/>
    <property type="match status" value="1"/>
</dbReference>
<dbReference type="InterPro" id="IPR012337">
    <property type="entry name" value="RNaseH-like_sf"/>
</dbReference>
<comment type="function">
    <text evidence="11">Catalytic subunit of the poly(A)-nuclease (PAN) deadenylation complex, one of two cytoplasmic mRNA deadenylases involved in mRNA turnover. PAN specifically shortens poly(A) tails of RNA and the activity is stimulated by poly(A)-binding protein PAB1. PAN deadenylation is followed by rapid degradation of the shortened mRNA tails by the CCR4-NOT complex. Deadenylated mRNAs are then degraded by two alternative mechanisms, namely exosome-mediated 3'-5' exonucleolytic degradation, or deadenlyation-dependent mRNA decaping and subsequent 5'-3' exonucleolytic degradation by XRN1. May also be involved in post-transcriptional maturation of mRNA poly(A) tails.</text>
</comment>
<dbReference type="PANTHER" id="PTHR15728">
    <property type="entry name" value="DEADENYLATION COMPLEX CATALYTIC SUBUNIT PAN2"/>
    <property type="match status" value="1"/>
</dbReference>
<keyword evidence="8" id="KW-0677">Repeat</keyword>
<evidence type="ECO:0000313" key="14">
    <source>
        <dbReference type="EMBL" id="EFX03491.1"/>
    </source>
</evidence>
<dbReference type="Gene3D" id="3.30.420.10">
    <property type="entry name" value="Ribonuclease H-like superfamily/Ribonuclease H"/>
    <property type="match status" value="1"/>
</dbReference>
<evidence type="ECO:0000256" key="11">
    <source>
        <dbReference type="HAMAP-Rule" id="MF_03182"/>
    </source>
</evidence>
<dbReference type="FunCoup" id="F0XC00">
    <property type="interactions" value="611"/>
</dbReference>
<dbReference type="Gene3D" id="2.130.10.10">
    <property type="entry name" value="YVTN repeat-like/Quinoprotein amine dehydrogenase"/>
    <property type="match status" value="1"/>
</dbReference>
<dbReference type="GO" id="GO:0003676">
    <property type="term" value="F:nucleic acid binding"/>
    <property type="evidence" value="ECO:0007669"/>
    <property type="project" value="InterPro"/>
</dbReference>
<dbReference type="InterPro" id="IPR050785">
    <property type="entry name" value="PAN2-PAN3_catalytic_subunit"/>
</dbReference>
<keyword evidence="10 11" id="KW-0269">Exonuclease</keyword>
<evidence type="ECO:0000256" key="10">
    <source>
        <dbReference type="ARBA" id="ARBA00022839"/>
    </source>
</evidence>
<keyword evidence="5 11" id="KW-0507">mRNA processing</keyword>
<organism evidence="15">
    <name type="scientific">Grosmannia clavigera (strain kw1407 / UAMH 11150)</name>
    <name type="common">Blue stain fungus</name>
    <name type="synonym">Graphiocladiella clavigera</name>
    <dbReference type="NCBI Taxonomy" id="655863"/>
    <lineage>
        <taxon>Eukaryota</taxon>
        <taxon>Fungi</taxon>
        <taxon>Dikarya</taxon>
        <taxon>Ascomycota</taxon>
        <taxon>Pezizomycotina</taxon>
        <taxon>Sordariomycetes</taxon>
        <taxon>Sordariomycetidae</taxon>
        <taxon>Ophiostomatales</taxon>
        <taxon>Ophiostomataceae</taxon>
        <taxon>Leptographium</taxon>
    </lineage>
</organism>
<dbReference type="GO" id="GO:0004535">
    <property type="term" value="F:poly(A)-specific ribonuclease activity"/>
    <property type="evidence" value="ECO:0007669"/>
    <property type="project" value="UniProtKB-UniRule"/>
</dbReference>
<evidence type="ECO:0000256" key="9">
    <source>
        <dbReference type="ARBA" id="ARBA00022801"/>
    </source>
</evidence>
<feature type="binding site" evidence="11">
    <location>
        <position position="1101"/>
    </location>
    <ligand>
        <name>a divalent metal cation</name>
        <dbReference type="ChEBI" id="CHEBI:60240"/>
        <note>catalytic</note>
    </ligand>
</feature>
<sequence>MDPESTEVSCVLLTSSNGGQEDSAAQVSALAFDTTQELLWTGNNEGRVASFYGADMQPYVSYMMQPATDGEVRQILVNEAGVVSLGPKGLHMALRRGLPLWNCRHDDMADLCCMSFMSTAATEVLVAGRQNTMFVVDLKEGEITRQLDTENHYTMMKRNSRFICGATTRGTVDIIDPSTFAVLKSWTAHSAFIHDMDVQADFLVTCGATLKQQGAVMFDPYVNLFDLKQMTSMAPIPFPPCAAFVRMHPRMVTTAIVASTSGQIHIIDLMSPNTSSVKQANIVSFLTRIDISPTGEALVLADSDCYMHLWGSPSGIQFTEFPAMIETETPEEPHKETEWEDWSDDENDDTYMSGRNGNSNGNGSGNGSNNNNGSGASGSTEDRKRDGADPSSRLPLNTVGMPFYRETLLSAFPSLISDVGAPPPRYDSSYLESLTPFEYGWYAPNTGVTLPNQVEDTRKDEKPAQTIQAPKFLSDRSRESKSSGVSLGHPNGGDAIPDVLESSELASLGPEAPSMYRTVEIKFSKFGVDDFDFGYYNRSQYAGLENHIANSYANALLQLLHFTPLIRNLALQHAASSCLDDQCLLCELGYLSDMLQKSEVATCQAANMLKTLSSLPQAHQLRLIEEENPNTPITEMLQNLTRFLLTQIASDFRRVSPGSNAMEEALATAGVTYMRCMQCRSETSRAVSTYVNNLKYPAPQRQSSRGGKQPKITFSQVLKSSVEQDSSTKGWCEMCQRYQTLLNRKTISRIPSILTLNASGPQNMNYPEFRRLWGTPGWLPEEIGIIVDAAGQFFCYEGEDLKLHLQRGIHDIKVYSLMGMAVNVDNGGQLQKPHLVAMVNVAHSEPTPLAKSQWHLFNDFLVRPTSTGEALSFNTNWKTPSVVLFQLKSENNKIDTTWQSRIDTSILFMDYGRPTGNETYQPLNPSTERPGPDTIMALDTEFVALKRPEIEMNSEGEMETIRPMTHALARVSVVRSQGQDEGLPFIDDYIIIKEPVVDYLTLYSGITRNDLDPRTSRHTLVPLKKAYKKLWVLLNLGCKFLGHGLKQDFRVINIQVPKSQIIDTIDLFFLKSRLRKLSLAFLAWWALKENIQQETHDSIEDARTALKLYRKYLEYRDAGVLDALLQEVYRVGRDVNFKPPRRDDGETHTGPGSPGSGLAAAATVVARSSGSFVSGLGSPNGKGLADQRGFQINGSPVRTGLSNGGLGFAQTTQAIPFRPSRHG</sequence>
<dbReference type="PROSITE" id="PS50235">
    <property type="entry name" value="USP_3"/>
    <property type="match status" value="1"/>
</dbReference>
<dbReference type="Pfam" id="PF13423">
    <property type="entry name" value="UCH_1"/>
    <property type="match status" value="1"/>
</dbReference>
<dbReference type="CDD" id="cd02672">
    <property type="entry name" value="Peptidase_C19P"/>
    <property type="match status" value="1"/>
</dbReference>
<gene>
    <name evidence="11" type="primary">PAN2</name>
    <name evidence="14" type="ORF">CMQ_419</name>
</gene>
<dbReference type="FunFam" id="2.130.10.10:FF:000459">
    <property type="entry name" value="PAN2-PAN3 deadenylation complex catalytic subunit PAN2"/>
    <property type="match status" value="1"/>
</dbReference>
<feature type="binding site" evidence="11">
    <location>
        <position position="941"/>
    </location>
    <ligand>
        <name>a divalent metal cation</name>
        <dbReference type="ChEBI" id="CHEBI:60240"/>
        <note>catalytic</note>
    </ligand>
</feature>
<dbReference type="GO" id="GO:0031251">
    <property type="term" value="C:PAN complex"/>
    <property type="evidence" value="ECO:0007669"/>
    <property type="project" value="UniProtKB-UniRule"/>
</dbReference>
<dbReference type="GeneID" id="25977373"/>
<evidence type="ECO:0000256" key="8">
    <source>
        <dbReference type="ARBA" id="ARBA00022737"/>
    </source>
</evidence>
<keyword evidence="15" id="KW-1185">Reference proteome</keyword>
<comment type="activity regulation">
    <text evidence="11">Positively regulated by the regulatory subunit PAN3.</text>
</comment>
<dbReference type="RefSeq" id="XP_014172973.1">
    <property type="nucleotide sequence ID" value="XM_014317498.1"/>
</dbReference>
<dbReference type="InterPro" id="IPR028889">
    <property type="entry name" value="USP"/>
</dbReference>
<dbReference type="HAMAP" id="MF_03182">
    <property type="entry name" value="PAN2"/>
    <property type="match status" value="1"/>
</dbReference>
<feature type="region of interest" description="Disordered" evidence="12">
    <location>
        <begin position="328"/>
        <end position="398"/>
    </location>
</feature>
<feature type="region of interest" description="Disordered" evidence="12">
    <location>
        <begin position="1136"/>
        <end position="1159"/>
    </location>
</feature>
<dbReference type="STRING" id="655863.F0XC00"/>
<dbReference type="InterPro" id="IPR015943">
    <property type="entry name" value="WD40/YVTN_repeat-like_dom_sf"/>
</dbReference>
<dbReference type="SUPFAM" id="SSF54001">
    <property type="entry name" value="Cysteine proteinases"/>
    <property type="match status" value="1"/>
</dbReference>
<dbReference type="SUPFAM" id="SSF50978">
    <property type="entry name" value="WD40 repeat-like"/>
    <property type="match status" value="1"/>
</dbReference>
<evidence type="ECO:0000256" key="7">
    <source>
        <dbReference type="ARBA" id="ARBA00022723"/>
    </source>
</evidence>
<keyword evidence="6 11" id="KW-0540">Nuclease</keyword>
<evidence type="ECO:0000313" key="15">
    <source>
        <dbReference type="Proteomes" id="UP000007796"/>
    </source>
</evidence>
<feature type="domain" description="USP" evidence="13">
    <location>
        <begin position="542"/>
        <end position="888"/>
    </location>
</feature>
<feature type="binding site" evidence="11">
    <location>
        <position position="939"/>
    </location>
    <ligand>
        <name>a divalent metal cation</name>
        <dbReference type="ChEBI" id="CHEBI:60240"/>
        <note>catalytic</note>
    </ligand>
</feature>